<protein>
    <submittedName>
        <fullName evidence="1">Uncharacterized protein</fullName>
    </submittedName>
</protein>
<gene>
    <name evidence="1" type="ORF">FISHEDRAFT_42396</name>
</gene>
<evidence type="ECO:0000313" key="2">
    <source>
        <dbReference type="Proteomes" id="UP000054144"/>
    </source>
</evidence>
<dbReference type="EMBL" id="KN881789">
    <property type="protein sequence ID" value="KIY48929.1"/>
    <property type="molecule type" value="Genomic_DNA"/>
</dbReference>
<keyword evidence="2" id="KW-1185">Reference proteome</keyword>
<sequence>MSTTTLVTDTLPSDVPKVDIQGTNWPIFALRFEDVMYGKGLWGHFGGSAVCPEETEDNKDAVVKWKAQEVKAHSLLTQRLPDATVSKISKIDGVAKHWATISSEFLSRNAFMQASLRSDFMES</sequence>
<organism evidence="1 2">
    <name type="scientific">Fistulina hepatica ATCC 64428</name>
    <dbReference type="NCBI Taxonomy" id="1128425"/>
    <lineage>
        <taxon>Eukaryota</taxon>
        <taxon>Fungi</taxon>
        <taxon>Dikarya</taxon>
        <taxon>Basidiomycota</taxon>
        <taxon>Agaricomycotina</taxon>
        <taxon>Agaricomycetes</taxon>
        <taxon>Agaricomycetidae</taxon>
        <taxon>Agaricales</taxon>
        <taxon>Fistulinaceae</taxon>
        <taxon>Fistulina</taxon>
    </lineage>
</organism>
<evidence type="ECO:0000313" key="1">
    <source>
        <dbReference type="EMBL" id="KIY48929.1"/>
    </source>
</evidence>
<proteinExistence type="predicted"/>
<dbReference type="Pfam" id="PF14223">
    <property type="entry name" value="Retrotran_gag_2"/>
    <property type="match status" value="1"/>
</dbReference>
<accession>A0A0D7AEV2</accession>
<reference evidence="1 2" key="1">
    <citation type="journal article" date="2015" name="Fungal Genet. Biol.">
        <title>Evolution of novel wood decay mechanisms in Agaricales revealed by the genome sequences of Fistulina hepatica and Cylindrobasidium torrendii.</title>
        <authorList>
            <person name="Floudas D."/>
            <person name="Held B.W."/>
            <person name="Riley R."/>
            <person name="Nagy L.G."/>
            <person name="Koehler G."/>
            <person name="Ransdell A.S."/>
            <person name="Younus H."/>
            <person name="Chow J."/>
            <person name="Chiniquy J."/>
            <person name="Lipzen A."/>
            <person name="Tritt A."/>
            <person name="Sun H."/>
            <person name="Haridas S."/>
            <person name="LaButti K."/>
            <person name="Ohm R.A."/>
            <person name="Kues U."/>
            <person name="Blanchette R.A."/>
            <person name="Grigoriev I.V."/>
            <person name="Minto R.E."/>
            <person name="Hibbett D.S."/>
        </authorList>
    </citation>
    <scope>NUCLEOTIDE SEQUENCE [LARGE SCALE GENOMIC DNA]</scope>
    <source>
        <strain evidence="1 2">ATCC 64428</strain>
    </source>
</reference>
<dbReference type="OrthoDB" id="2961186at2759"/>
<dbReference type="Proteomes" id="UP000054144">
    <property type="component" value="Unassembled WGS sequence"/>
</dbReference>
<name>A0A0D7AEV2_9AGAR</name>
<dbReference type="AlphaFoldDB" id="A0A0D7AEV2"/>